<comment type="caution">
    <text evidence="3">The sequence shown here is derived from an EMBL/GenBank/DDBJ whole genome shotgun (WGS) entry which is preliminary data.</text>
</comment>
<evidence type="ECO:0000259" key="2">
    <source>
        <dbReference type="Pfam" id="PF02357"/>
    </source>
</evidence>
<gene>
    <name evidence="3" type="ORF">FYJ73_05740</name>
</gene>
<dbReference type="AlphaFoldDB" id="A0A7K0KE16"/>
<reference evidence="3 4" key="1">
    <citation type="submission" date="2019-08" db="EMBL/GenBank/DDBJ databases">
        <title>In-depth cultivation of the pig gut microbiome towards novel bacterial diversity and tailored functional studies.</title>
        <authorList>
            <person name="Wylensek D."/>
            <person name="Hitch T.C.A."/>
            <person name="Clavel T."/>
        </authorList>
    </citation>
    <scope>NUCLEOTIDE SEQUENCE [LARGE SCALE GENOMIC DNA]</scope>
    <source>
        <strain evidence="3 4">LKV-178-WT-2A</strain>
    </source>
</reference>
<dbReference type="GO" id="GO:0006354">
    <property type="term" value="P:DNA-templated transcription elongation"/>
    <property type="evidence" value="ECO:0007669"/>
    <property type="project" value="InterPro"/>
</dbReference>
<dbReference type="Pfam" id="PF02357">
    <property type="entry name" value="NusG"/>
    <property type="match status" value="1"/>
</dbReference>
<protein>
    <submittedName>
        <fullName evidence="3">UpxY family transcription antiterminator</fullName>
    </submittedName>
</protein>
<dbReference type="CDD" id="cd09895">
    <property type="entry name" value="NGN_SP_UpxY"/>
    <property type="match status" value="1"/>
</dbReference>
<evidence type="ECO:0000313" key="4">
    <source>
        <dbReference type="Proteomes" id="UP000438914"/>
    </source>
</evidence>
<dbReference type="InterPro" id="IPR006645">
    <property type="entry name" value="NGN-like_dom"/>
</dbReference>
<evidence type="ECO:0000313" key="3">
    <source>
        <dbReference type="EMBL" id="MST84171.1"/>
    </source>
</evidence>
<keyword evidence="1" id="KW-0804">Transcription</keyword>
<keyword evidence="4" id="KW-1185">Reference proteome</keyword>
<dbReference type="NCBIfam" id="NF033644">
    <property type="entry name" value="antiterm_UpxY"/>
    <property type="match status" value="1"/>
</dbReference>
<proteinExistence type="predicted"/>
<dbReference type="Gene3D" id="3.30.70.940">
    <property type="entry name" value="NusG, N-terminal domain"/>
    <property type="match status" value="1"/>
</dbReference>
<evidence type="ECO:0000256" key="1">
    <source>
        <dbReference type="ARBA" id="ARBA00023163"/>
    </source>
</evidence>
<dbReference type="EMBL" id="VUNG01000010">
    <property type="protein sequence ID" value="MST84171.1"/>
    <property type="molecule type" value="Genomic_DNA"/>
</dbReference>
<dbReference type="SUPFAM" id="SSF82679">
    <property type="entry name" value="N-utilization substance G protein NusG, N-terminal domain"/>
    <property type="match status" value="1"/>
</dbReference>
<dbReference type="InterPro" id="IPR036735">
    <property type="entry name" value="NGN_dom_sf"/>
</dbReference>
<organism evidence="3 4">
    <name type="scientific">Hallella mizrahii</name>
    <dbReference type="NCBI Taxonomy" id="2606637"/>
    <lineage>
        <taxon>Bacteria</taxon>
        <taxon>Pseudomonadati</taxon>
        <taxon>Bacteroidota</taxon>
        <taxon>Bacteroidia</taxon>
        <taxon>Bacteroidales</taxon>
        <taxon>Prevotellaceae</taxon>
        <taxon>Hallella</taxon>
    </lineage>
</organism>
<accession>A0A7K0KE16</accession>
<dbReference type="RefSeq" id="WP_154533754.1">
    <property type="nucleotide sequence ID" value="NZ_VUNG01000010.1"/>
</dbReference>
<sequence length="195" mass="22745">MQTENDITHHDDATTPWYALRLFSIKQQAIDKELKERGFKTFIPKEVVDFRDASNKLRHELRPVVRNLIFLKKAMEEQEFRKELLDFPYKVSVIKKGRDSNEMAEISAKEMHEFQLMCNPKIFEKKYISEESAKLKVGTPVVVTHGPLKGLTGKLIRSNKKYYILKDVPGIAVMLKVTRWCCKPIDTDMNERSAQ</sequence>
<dbReference type="Proteomes" id="UP000438914">
    <property type="component" value="Unassembled WGS sequence"/>
</dbReference>
<feature type="domain" description="NusG-like N-terminal" evidence="2">
    <location>
        <begin position="17"/>
        <end position="114"/>
    </location>
</feature>
<name>A0A7K0KE16_9BACT</name>